<gene>
    <name evidence="6" type="ORF">OYT1_ch0708</name>
</gene>
<dbReference type="PANTHER" id="PTHR37164">
    <property type="entry name" value="BACTERIOHEMERYTHRIN"/>
    <property type="match status" value="1"/>
</dbReference>
<dbReference type="OrthoDB" id="5296936at2"/>
<keyword evidence="2" id="KW-0561">Oxygen transport</keyword>
<reference evidence="6 7" key="1">
    <citation type="submission" date="2018-06" db="EMBL/GenBank/DDBJ databases">
        <title>OYT1 Genome Sequencing.</title>
        <authorList>
            <person name="Kato S."/>
            <person name="Itoh T."/>
            <person name="Ohkuma M."/>
        </authorList>
    </citation>
    <scope>NUCLEOTIDE SEQUENCE [LARGE SCALE GENOMIC DNA]</scope>
    <source>
        <strain evidence="6 7">OYT1</strain>
    </source>
</reference>
<dbReference type="GO" id="GO:0046872">
    <property type="term" value="F:metal ion binding"/>
    <property type="evidence" value="ECO:0007669"/>
    <property type="project" value="UniProtKB-KW"/>
</dbReference>
<dbReference type="SUPFAM" id="SSF47188">
    <property type="entry name" value="Hemerythrin-like"/>
    <property type="match status" value="1"/>
</dbReference>
<dbReference type="CDD" id="cd12107">
    <property type="entry name" value="Hemerythrin"/>
    <property type="match status" value="1"/>
</dbReference>
<evidence type="ECO:0000256" key="2">
    <source>
        <dbReference type="ARBA" id="ARBA00022621"/>
    </source>
</evidence>
<dbReference type="PANTHER" id="PTHR37164:SF1">
    <property type="entry name" value="BACTERIOHEMERYTHRIN"/>
    <property type="match status" value="1"/>
</dbReference>
<dbReference type="EMBL" id="AP018738">
    <property type="protein sequence ID" value="BBE50275.1"/>
    <property type="molecule type" value="Genomic_DNA"/>
</dbReference>
<keyword evidence="4" id="KW-0408">Iron</keyword>
<dbReference type="Gene3D" id="1.20.120.50">
    <property type="entry name" value="Hemerythrin-like"/>
    <property type="match status" value="1"/>
</dbReference>
<dbReference type="AlphaFoldDB" id="A0A2Z6GAG5"/>
<evidence type="ECO:0000256" key="4">
    <source>
        <dbReference type="ARBA" id="ARBA00023004"/>
    </source>
</evidence>
<dbReference type="InterPro" id="IPR035938">
    <property type="entry name" value="Hemerythrin-like_sf"/>
</dbReference>
<dbReference type="InterPro" id="IPR050669">
    <property type="entry name" value="Hemerythrin"/>
</dbReference>
<dbReference type="PROSITE" id="PS00550">
    <property type="entry name" value="HEMERYTHRINS"/>
    <property type="match status" value="1"/>
</dbReference>
<dbReference type="Pfam" id="PF01814">
    <property type="entry name" value="Hemerythrin"/>
    <property type="match status" value="1"/>
</dbReference>
<dbReference type="RefSeq" id="WP_062625323.1">
    <property type="nucleotide sequence ID" value="NZ_AP018738.1"/>
</dbReference>
<name>A0A2Z6GAG5_9PROT</name>
<dbReference type="InterPro" id="IPR016131">
    <property type="entry name" value="Haemerythrin_Fe_BS"/>
</dbReference>
<dbReference type="STRING" id="1188319.OYT1_00043"/>
<dbReference type="InterPro" id="IPR012827">
    <property type="entry name" value="Hemerythrin_metal-bd"/>
</dbReference>
<dbReference type="KEGG" id="fam:OYT1_ch0708"/>
<keyword evidence="7" id="KW-1185">Reference proteome</keyword>
<organism evidence="6 7">
    <name type="scientific">Ferriphaselus amnicola</name>
    <dbReference type="NCBI Taxonomy" id="1188319"/>
    <lineage>
        <taxon>Bacteria</taxon>
        <taxon>Pseudomonadati</taxon>
        <taxon>Pseudomonadota</taxon>
        <taxon>Betaproteobacteria</taxon>
        <taxon>Nitrosomonadales</taxon>
        <taxon>Gallionellaceae</taxon>
        <taxon>Ferriphaselus</taxon>
    </lineage>
</organism>
<keyword evidence="2" id="KW-0813">Transport</keyword>
<proteinExistence type="inferred from homology"/>
<feature type="domain" description="Hemerythrin-like" evidence="5">
    <location>
        <begin position="8"/>
        <end position="122"/>
    </location>
</feature>
<dbReference type="InterPro" id="IPR012312">
    <property type="entry name" value="Hemerythrin-like"/>
</dbReference>
<comment type="similarity">
    <text evidence="1">Belongs to the hemerythrin family.</text>
</comment>
<evidence type="ECO:0000313" key="7">
    <source>
        <dbReference type="Proteomes" id="UP000033070"/>
    </source>
</evidence>
<dbReference type="NCBIfam" id="TIGR02481">
    <property type="entry name" value="hemeryth_dom"/>
    <property type="match status" value="1"/>
</dbReference>
<evidence type="ECO:0000256" key="1">
    <source>
        <dbReference type="ARBA" id="ARBA00010587"/>
    </source>
</evidence>
<evidence type="ECO:0000313" key="6">
    <source>
        <dbReference type="EMBL" id="BBE50275.1"/>
    </source>
</evidence>
<dbReference type="Proteomes" id="UP000033070">
    <property type="component" value="Chromosome"/>
</dbReference>
<accession>A0A2Z6GAG5</accession>
<sequence length="131" mass="15391">MLNYPHVALDFMNRDHQEFDALRDQLLESLNQSPLDLDKLDARLDDLLDHTRHHFAEEESRMQAAQFPPYPMHKGEHDRVLADMTTQMEAWKRGRDAEALKNWLKKDVGNWFVNHVNTMDFITAAFIASRS</sequence>
<dbReference type="GO" id="GO:0005344">
    <property type="term" value="F:oxygen carrier activity"/>
    <property type="evidence" value="ECO:0007669"/>
    <property type="project" value="UniProtKB-KW"/>
</dbReference>
<evidence type="ECO:0000259" key="5">
    <source>
        <dbReference type="Pfam" id="PF01814"/>
    </source>
</evidence>
<evidence type="ECO:0000256" key="3">
    <source>
        <dbReference type="ARBA" id="ARBA00022723"/>
    </source>
</evidence>
<keyword evidence="3" id="KW-0479">Metal-binding</keyword>
<protein>
    <submittedName>
        <fullName evidence="6">Bacteriohemerythrin</fullName>
    </submittedName>
</protein>